<reference evidence="2" key="2">
    <citation type="journal article" date="2024" name="Plant">
        <title>Genomic evolution and insights into agronomic trait innovations of Sesamum species.</title>
        <authorList>
            <person name="Miao H."/>
            <person name="Wang L."/>
            <person name="Qu L."/>
            <person name="Liu H."/>
            <person name="Sun Y."/>
            <person name="Le M."/>
            <person name="Wang Q."/>
            <person name="Wei S."/>
            <person name="Zheng Y."/>
            <person name="Lin W."/>
            <person name="Duan Y."/>
            <person name="Cao H."/>
            <person name="Xiong S."/>
            <person name="Wang X."/>
            <person name="Wei L."/>
            <person name="Li C."/>
            <person name="Ma Q."/>
            <person name="Ju M."/>
            <person name="Zhao R."/>
            <person name="Li G."/>
            <person name="Mu C."/>
            <person name="Tian Q."/>
            <person name="Mei H."/>
            <person name="Zhang T."/>
            <person name="Gao T."/>
            <person name="Zhang H."/>
        </authorList>
    </citation>
    <scope>NUCLEOTIDE SEQUENCE</scope>
    <source>
        <strain evidence="2">G01</strain>
    </source>
</reference>
<gene>
    <name evidence="2" type="ORF">Sangu_1467800</name>
</gene>
<dbReference type="InterPro" id="IPR056924">
    <property type="entry name" value="SH3_Tf2-1"/>
</dbReference>
<dbReference type="Pfam" id="PF24626">
    <property type="entry name" value="SH3_Tf2-1"/>
    <property type="match status" value="1"/>
</dbReference>
<evidence type="ECO:0000313" key="2">
    <source>
        <dbReference type="EMBL" id="KAL0339457.1"/>
    </source>
</evidence>
<reference evidence="2" key="1">
    <citation type="submission" date="2020-06" db="EMBL/GenBank/DDBJ databases">
        <authorList>
            <person name="Li T."/>
            <person name="Hu X."/>
            <person name="Zhang T."/>
            <person name="Song X."/>
            <person name="Zhang H."/>
            <person name="Dai N."/>
            <person name="Sheng W."/>
            <person name="Hou X."/>
            <person name="Wei L."/>
        </authorList>
    </citation>
    <scope>NUCLEOTIDE SEQUENCE</scope>
    <source>
        <strain evidence="2">G01</strain>
        <tissue evidence="2">Leaf</tissue>
    </source>
</reference>
<organism evidence="2">
    <name type="scientific">Sesamum angustifolium</name>
    <dbReference type="NCBI Taxonomy" id="2727405"/>
    <lineage>
        <taxon>Eukaryota</taxon>
        <taxon>Viridiplantae</taxon>
        <taxon>Streptophyta</taxon>
        <taxon>Embryophyta</taxon>
        <taxon>Tracheophyta</taxon>
        <taxon>Spermatophyta</taxon>
        <taxon>Magnoliopsida</taxon>
        <taxon>eudicotyledons</taxon>
        <taxon>Gunneridae</taxon>
        <taxon>Pentapetalae</taxon>
        <taxon>asterids</taxon>
        <taxon>lamiids</taxon>
        <taxon>Lamiales</taxon>
        <taxon>Pedaliaceae</taxon>
        <taxon>Sesamum</taxon>
    </lineage>
</organism>
<name>A0AAW2N7D1_9LAMI</name>
<dbReference type="EMBL" id="JACGWK010000008">
    <property type="protein sequence ID" value="KAL0339457.1"/>
    <property type="molecule type" value="Genomic_DNA"/>
</dbReference>
<proteinExistence type="predicted"/>
<accession>A0AAW2N7D1</accession>
<evidence type="ECO:0000259" key="1">
    <source>
        <dbReference type="Pfam" id="PF24626"/>
    </source>
</evidence>
<sequence>MYGRNPQSIVHYLSDGIDIAAIEDLVFVHCDILNVVKYVSHKLGRHYFGHFHTLRRIGSMAYELELSIDARIHLVFHVSILKPFHGNSSESCGSLPPESMSAAPHCRSLQILGRCTDFSVAYPAFDLGGMVQTEWGCNDKAQSLDGSINNPAKANTILKTQAPNPTGDLVGLKIHSANPEEAHPSTELLLRKENFRKDKGCH</sequence>
<protein>
    <recommendedName>
        <fullName evidence="1">Tf2-1-like SH3-like domain-containing protein</fullName>
    </recommendedName>
</protein>
<dbReference type="AlphaFoldDB" id="A0AAW2N7D1"/>
<comment type="caution">
    <text evidence="2">The sequence shown here is derived from an EMBL/GenBank/DDBJ whole genome shotgun (WGS) entry which is preliminary data.</text>
</comment>
<feature type="domain" description="Tf2-1-like SH3-like" evidence="1">
    <location>
        <begin position="24"/>
        <end position="85"/>
    </location>
</feature>